<feature type="region of interest" description="Disordered" evidence="1">
    <location>
        <begin position="38"/>
        <end position="86"/>
    </location>
</feature>
<proteinExistence type="predicted"/>
<evidence type="ECO:0000256" key="1">
    <source>
        <dbReference type="SAM" id="MobiDB-lite"/>
    </source>
</evidence>
<evidence type="ECO:0000313" key="3">
    <source>
        <dbReference type="Proteomes" id="UP000192472"/>
    </source>
</evidence>
<protein>
    <recommendedName>
        <fullName evidence="4">DUF4834 domain-containing protein</fullName>
    </recommendedName>
</protein>
<evidence type="ECO:0008006" key="4">
    <source>
        <dbReference type="Google" id="ProtNLM"/>
    </source>
</evidence>
<keyword evidence="3" id="KW-1185">Reference proteome</keyword>
<feature type="compositionally biased region" description="Low complexity" evidence="1">
    <location>
        <begin position="38"/>
        <end position="49"/>
    </location>
</feature>
<dbReference type="Proteomes" id="UP000192472">
    <property type="component" value="Unassembled WGS sequence"/>
</dbReference>
<reference evidence="2 3" key="1">
    <citation type="submission" date="2017-04" db="EMBL/GenBank/DDBJ databases">
        <authorList>
            <person name="Afonso C.L."/>
            <person name="Miller P.J."/>
            <person name="Scott M.A."/>
            <person name="Spackman E."/>
            <person name="Goraichik I."/>
            <person name="Dimitrov K.M."/>
            <person name="Suarez D.L."/>
            <person name="Swayne D.E."/>
        </authorList>
    </citation>
    <scope>NUCLEOTIDE SEQUENCE [LARGE SCALE GENOMIC DNA]</scope>
    <source>
        <strain evidence="2 3">DSM 26133</strain>
    </source>
</reference>
<dbReference type="STRING" id="692418.SAMN04488029_2107"/>
<dbReference type="RefSeq" id="WP_084372778.1">
    <property type="nucleotide sequence ID" value="NZ_FWYF01000002.1"/>
</dbReference>
<dbReference type="EMBL" id="FWYF01000002">
    <property type="protein sequence ID" value="SMD34631.1"/>
    <property type="molecule type" value="Genomic_DNA"/>
</dbReference>
<dbReference type="InterPro" id="IPR032272">
    <property type="entry name" value="DUF4834"/>
</dbReference>
<accession>A0A1W2GDG0</accession>
<organism evidence="2 3">
    <name type="scientific">Reichenbachiella faecimaris</name>
    <dbReference type="NCBI Taxonomy" id="692418"/>
    <lineage>
        <taxon>Bacteria</taxon>
        <taxon>Pseudomonadati</taxon>
        <taxon>Bacteroidota</taxon>
        <taxon>Cytophagia</taxon>
        <taxon>Cytophagales</taxon>
        <taxon>Reichenbachiellaceae</taxon>
        <taxon>Reichenbachiella</taxon>
    </lineage>
</organism>
<gene>
    <name evidence="2" type="ORF">SAMN04488029_2107</name>
</gene>
<dbReference type="AlphaFoldDB" id="A0A1W2GDG0"/>
<evidence type="ECO:0000313" key="2">
    <source>
        <dbReference type="EMBL" id="SMD34631.1"/>
    </source>
</evidence>
<dbReference type="Pfam" id="PF16118">
    <property type="entry name" value="DUF4834"/>
    <property type="match status" value="1"/>
</dbReference>
<dbReference type="OrthoDB" id="840298at2"/>
<name>A0A1W2GDG0_REIFA</name>
<sequence length="86" mass="10026">MFKFLLLLFVFIWIIAKLGGFILRTLFSGFTTQARQQTYQSQGQRAQQRQPRDGNVSIDFNPRERQQSKDGGNFKGGDYVNYEEVE</sequence>